<dbReference type="EMBL" id="JQBP01000002">
    <property type="protein sequence ID" value="KRN75467.1"/>
    <property type="molecule type" value="Genomic_DNA"/>
</dbReference>
<reference evidence="1 2" key="1">
    <citation type="journal article" date="2015" name="Genome Announc.">
        <title>Expanding the biotechnology potential of lactobacilli through comparative genomics of 213 strains and associated genera.</title>
        <authorList>
            <person name="Sun Z."/>
            <person name="Harris H.M."/>
            <person name="McCann A."/>
            <person name="Guo C."/>
            <person name="Argimon S."/>
            <person name="Zhang W."/>
            <person name="Yang X."/>
            <person name="Jeffery I.B."/>
            <person name="Cooney J.C."/>
            <person name="Kagawa T.F."/>
            <person name="Liu W."/>
            <person name="Song Y."/>
            <person name="Salvetti E."/>
            <person name="Wrobel A."/>
            <person name="Rasinkangas P."/>
            <person name="Parkhill J."/>
            <person name="Rea M.C."/>
            <person name="O'Sullivan O."/>
            <person name="Ritari J."/>
            <person name="Douillard F.P."/>
            <person name="Paul Ross R."/>
            <person name="Yang R."/>
            <person name="Briner A.E."/>
            <person name="Felis G.E."/>
            <person name="de Vos W.M."/>
            <person name="Barrangou R."/>
            <person name="Klaenhammer T.R."/>
            <person name="Caufield P.W."/>
            <person name="Cui Y."/>
            <person name="Zhang H."/>
            <person name="O'Toole P.W."/>
        </authorList>
    </citation>
    <scope>NUCLEOTIDE SEQUENCE [LARGE SCALE GENOMIC DNA]</scope>
    <source>
        <strain evidence="1 2">DSM 20593</strain>
    </source>
</reference>
<evidence type="ECO:0000313" key="2">
    <source>
        <dbReference type="Proteomes" id="UP000051655"/>
    </source>
</evidence>
<dbReference type="AlphaFoldDB" id="A0A0R2JDS1"/>
<protein>
    <recommendedName>
        <fullName evidence="3">IrrE N-terminal-like domain-containing protein</fullName>
    </recommendedName>
</protein>
<evidence type="ECO:0008006" key="3">
    <source>
        <dbReference type="Google" id="ProtNLM"/>
    </source>
</evidence>
<keyword evidence="2" id="KW-1185">Reference proteome</keyword>
<dbReference type="RefSeq" id="WP_057754649.1">
    <property type="nucleotide sequence ID" value="NZ_JQBP01000002.1"/>
</dbReference>
<dbReference type="STRING" id="1616.IV73_GL000636"/>
<gene>
    <name evidence="1" type="ORF">IV73_GL000636</name>
</gene>
<proteinExistence type="predicted"/>
<evidence type="ECO:0000313" key="1">
    <source>
        <dbReference type="EMBL" id="KRN75467.1"/>
    </source>
</evidence>
<sequence length="151" mass="17767">MNSLEYDELLIRVENDLIKHHLQPVILDTVPLYDETKLDGVTFIKGGRCFIIIDKTLDYFRKSKTLVEEYFHAISDLGNHLDYDEIRAQNDEVDARDSIIEYLADEDVILHLAHKYSDQPFESWILMDELGYDLDFAEQTIDHYRQRGIIS</sequence>
<dbReference type="PATRIC" id="fig|1616.3.peg.654"/>
<accession>A0A0R2JDS1</accession>
<organism evidence="1 2">
    <name type="scientific">Weissella kandleri</name>
    <dbReference type="NCBI Taxonomy" id="1616"/>
    <lineage>
        <taxon>Bacteria</taxon>
        <taxon>Bacillati</taxon>
        <taxon>Bacillota</taxon>
        <taxon>Bacilli</taxon>
        <taxon>Lactobacillales</taxon>
        <taxon>Lactobacillaceae</taxon>
        <taxon>Weissella</taxon>
    </lineage>
</organism>
<comment type="caution">
    <text evidence="1">The sequence shown here is derived from an EMBL/GenBank/DDBJ whole genome shotgun (WGS) entry which is preliminary data.</text>
</comment>
<dbReference type="Proteomes" id="UP000051655">
    <property type="component" value="Unassembled WGS sequence"/>
</dbReference>
<name>A0A0R2JDS1_9LACO</name>
<dbReference type="OrthoDB" id="2147523at2"/>